<dbReference type="PANTHER" id="PTHR30606">
    <property type="entry name" value="LIPID A BIOSYNTHESIS LAUROYL ACYLTRANSFERASE"/>
    <property type="match status" value="1"/>
</dbReference>
<dbReference type="PIRSF" id="PIRSF026649">
    <property type="entry name" value="MsbB"/>
    <property type="match status" value="1"/>
</dbReference>
<evidence type="ECO:0000256" key="7">
    <source>
        <dbReference type="SAM" id="Phobius"/>
    </source>
</evidence>
<evidence type="ECO:0000256" key="2">
    <source>
        <dbReference type="ARBA" id="ARBA00022475"/>
    </source>
</evidence>
<comment type="caution">
    <text evidence="8">The sequence shown here is derived from an EMBL/GenBank/DDBJ whole genome shotgun (WGS) entry which is preliminary data.</text>
</comment>
<protein>
    <submittedName>
        <fullName evidence="8">Lipid A biosynthesis acyltransferase</fullName>
    </submittedName>
</protein>
<evidence type="ECO:0000313" key="9">
    <source>
        <dbReference type="Proteomes" id="UP000197768"/>
    </source>
</evidence>
<keyword evidence="7" id="KW-1133">Transmembrane helix</keyword>
<keyword evidence="5 7" id="KW-0472">Membrane</keyword>
<dbReference type="PANTHER" id="PTHR30606:SF10">
    <property type="entry name" value="PHOSPHATIDYLINOSITOL MANNOSIDE ACYLTRANSFERASE"/>
    <property type="match status" value="1"/>
</dbReference>
<proteinExistence type="predicted"/>
<accession>A0A246GKF9</accession>
<dbReference type="GO" id="GO:0016746">
    <property type="term" value="F:acyltransferase activity"/>
    <property type="evidence" value="ECO:0007669"/>
    <property type="project" value="UniProtKB-KW"/>
</dbReference>
<evidence type="ECO:0000256" key="1">
    <source>
        <dbReference type="ARBA" id="ARBA00004533"/>
    </source>
</evidence>
<evidence type="ECO:0000256" key="6">
    <source>
        <dbReference type="ARBA" id="ARBA00023315"/>
    </source>
</evidence>
<dbReference type="CDD" id="cd07984">
    <property type="entry name" value="LPLAT_LABLAT-like"/>
    <property type="match status" value="1"/>
</dbReference>
<dbReference type="EMBL" id="MTCZ01000018">
    <property type="protein sequence ID" value="OWP84782.1"/>
    <property type="molecule type" value="Genomic_DNA"/>
</dbReference>
<keyword evidence="2" id="KW-1003">Cell membrane</keyword>
<dbReference type="RefSeq" id="WP_088391064.1">
    <property type="nucleotide sequence ID" value="NZ_MTCZ01000018.1"/>
</dbReference>
<evidence type="ECO:0000313" key="8">
    <source>
        <dbReference type="EMBL" id="OWP84782.1"/>
    </source>
</evidence>
<gene>
    <name evidence="8" type="ORF">BWK59_03410</name>
</gene>
<dbReference type="Proteomes" id="UP000197768">
    <property type="component" value="Unassembled WGS sequence"/>
</dbReference>
<name>A0A246GKF9_9FLAO</name>
<keyword evidence="4 8" id="KW-0808">Transferase</keyword>
<dbReference type="GO" id="GO:0009247">
    <property type="term" value="P:glycolipid biosynthetic process"/>
    <property type="evidence" value="ECO:0007669"/>
    <property type="project" value="UniProtKB-ARBA"/>
</dbReference>
<evidence type="ECO:0000256" key="5">
    <source>
        <dbReference type="ARBA" id="ARBA00023136"/>
    </source>
</evidence>
<dbReference type="Pfam" id="PF03279">
    <property type="entry name" value="Lip_A_acyltrans"/>
    <property type="match status" value="1"/>
</dbReference>
<dbReference type="AlphaFoldDB" id="A0A246GKF9"/>
<organism evidence="8 9">
    <name type="scientific">Flavobacterium davisii</name>
    <dbReference type="NCBI Taxonomy" id="2906077"/>
    <lineage>
        <taxon>Bacteria</taxon>
        <taxon>Pseudomonadati</taxon>
        <taxon>Bacteroidota</taxon>
        <taxon>Flavobacteriia</taxon>
        <taxon>Flavobacteriales</taxon>
        <taxon>Flavobacteriaceae</taxon>
        <taxon>Flavobacterium</taxon>
    </lineage>
</organism>
<comment type="subcellular location">
    <subcellularLocation>
        <location evidence="1">Cell inner membrane</location>
    </subcellularLocation>
</comment>
<reference evidence="8 9" key="1">
    <citation type="journal article" date="2017" name="Infect. Genet. Evol.">
        <title>Comparative genome analysis of fish pathogen Flavobacterium columnare reveals extensive sequence diversity within the species.</title>
        <authorList>
            <person name="Kayansamruaj P."/>
            <person name="Dong H.T."/>
            <person name="Hirono I."/>
            <person name="Kondo H."/>
            <person name="Senapin S."/>
            <person name="Rodkhum C."/>
        </authorList>
    </citation>
    <scope>NUCLEOTIDE SEQUENCE [LARGE SCALE GENOMIC DNA]</scope>
    <source>
        <strain evidence="8 9">1215</strain>
    </source>
</reference>
<sequence length="289" mass="34839">MQLVVYILVYPIIWFISILPFKLLYILSDSVYFIIYYIVGYRKKTVRHNLMTAFPNLSSKERLSIEKKSYRHLCDMFLEMIKTLSISEKEMDKRYQFTNLEIYNKLEMQQKSVIIMLAHYASYEWIITMNKYIKFEGFGVYKKIKNRYFDKLVKKIRSKFNATLISTKETSKVIEKNNHNNILSVYAFISDQTPKPSSNMHWYQFMGKETPIHVGAELLAKRFDMSLIFLKVKKIKRGFYQATFEILADEVKSIPNFQISEKFIQKVEQQIYEAPEYYMWTHKRWKHTR</sequence>
<evidence type="ECO:0000256" key="4">
    <source>
        <dbReference type="ARBA" id="ARBA00022679"/>
    </source>
</evidence>
<evidence type="ECO:0000256" key="3">
    <source>
        <dbReference type="ARBA" id="ARBA00022519"/>
    </source>
</evidence>
<keyword evidence="6 8" id="KW-0012">Acyltransferase</keyword>
<keyword evidence="3" id="KW-0997">Cell inner membrane</keyword>
<dbReference type="GO" id="GO:0005886">
    <property type="term" value="C:plasma membrane"/>
    <property type="evidence" value="ECO:0007669"/>
    <property type="project" value="UniProtKB-SubCell"/>
</dbReference>
<dbReference type="InterPro" id="IPR004960">
    <property type="entry name" value="LipA_acyltrans"/>
</dbReference>
<feature type="transmembrane region" description="Helical" evidence="7">
    <location>
        <begin position="12"/>
        <end position="39"/>
    </location>
</feature>
<keyword evidence="7" id="KW-0812">Transmembrane</keyword>